<feature type="non-terminal residue" evidence="1">
    <location>
        <position position="60"/>
    </location>
</feature>
<organism evidence="1 2">
    <name type="scientific">Rotaria magnacalcarata</name>
    <dbReference type="NCBI Taxonomy" id="392030"/>
    <lineage>
        <taxon>Eukaryota</taxon>
        <taxon>Metazoa</taxon>
        <taxon>Spiralia</taxon>
        <taxon>Gnathifera</taxon>
        <taxon>Rotifera</taxon>
        <taxon>Eurotatoria</taxon>
        <taxon>Bdelloidea</taxon>
        <taxon>Philodinida</taxon>
        <taxon>Philodinidae</taxon>
        <taxon>Rotaria</taxon>
    </lineage>
</organism>
<accession>A0A8S2Y356</accession>
<comment type="caution">
    <text evidence="1">The sequence shown here is derived from an EMBL/GenBank/DDBJ whole genome shotgun (WGS) entry which is preliminary data.</text>
</comment>
<sequence length="60" mass="7194">MATLENELARLKVEATRGRYDLQEMLDEQVTSKSQMMFIDLSHYHAKYERNDLFEIRPCQ</sequence>
<dbReference type="EMBL" id="CAJOBH010085708">
    <property type="protein sequence ID" value="CAF4539265.1"/>
    <property type="molecule type" value="Genomic_DNA"/>
</dbReference>
<dbReference type="AlphaFoldDB" id="A0A8S2Y356"/>
<evidence type="ECO:0000313" key="2">
    <source>
        <dbReference type="Proteomes" id="UP000681967"/>
    </source>
</evidence>
<gene>
    <name evidence="1" type="ORF">BYL167_LOCUS37624</name>
</gene>
<name>A0A8S2Y356_9BILA</name>
<dbReference type="Proteomes" id="UP000681967">
    <property type="component" value="Unassembled WGS sequence"/>
</dbReference>
<proteinExistence type="predicted"/>
<reference evidence="1" key="1">
    <citation type="submission" date="2021-02" db="EMBL/GenBank/DDBJ databases">
        <authorList>
            <person name="Nowell W R."/>
        </authorList>
    </citation>
    <scope>NUCLEOTIDE SEQUENCE</scope>
</reference>
<protein>
    <submittedName>
        <fullName evidence="1">Uncharacterized protein</fullName>
    </submittedName>
</protein>
<evidence type="ECO:0000313" key="1">
    <source>
        <dbReference type="EMBL" id="CAF4539265.1"/>
    </source>
</evidence>